<protein>
    <submittedName>
        <fullName evidence="3">Uncharacterized protein</fullName>
    </submittedName>
</protein>
<organism evidence="3 4">
    <name type="scientific">Phialocephala subalpina</name>
    <dbReference type="NCBI Taxonomy" id="576137"/>
    <lineage>
        <taxon>Eukaryota</taxon>
        <taxon>Fungi</taxon>
        <taxon>Dikarya</taxon>
        <taxon>Ascomycota</taxon>
        <taxon>Pezizomycotina</taxon>
        <taxon>Leotiomycetes</taxon>
        <taxon>Helotiales</taxon>
        <taxon>Mollisiaceae</taxon>
        <taxon>Phialocephala</taxon>
        <taxon>Phialocephala fortinii species complex</taxon>
    </lineage>
</organism>
<dbReference type="PANTHER" id="PTHR24198:SF165">
    <property type="entry name" value="ANKYRIN REPEAT-CONTAINING PROTEIN-RELATED"/>
    <property type="match status" value="1"/>
</dbReference>
<name>A0A1L7XCK9_9HELO</name>
<evidence type="ECO:0000256" key="1">
    <source>
        <dbReference type="ARBA" id="ARBA00022737"/>
    </source>
</evidence>
<dbReference type="InterPro" id="IPR036770">
    <property type="entry name" value="Ankyrin_rpt-contain_sf"/>
</dbReference>
<keyword evidence="2" id="KW-0040">ANK repeat</keyword>
<dbReference type="InterPro" id="IPR002110">
    <property type="entry name" value="Ankyrin_rpt"/>
</dbReference>
<dbReference type="AlphaFoldDB" id="A0A1L7XCK9"/>
<accession>A0A1L7XCK9</accession>
<evidence type="ECO:0000313" key="3">
    <source>
        <dbReference type="EMBL" id="CZR62752.1"/>
    </source>
</evidence>
<evidence type="ECO:0000256" key="2">
    <source>
        <dbReference type="ARBA" id="ARBA00023043"/>
    </source>
</evidence>
<dbReference type="SUPFAM" id="SSF48403">
    <property type="entry name" value="Ankyrin repeat"/>
    <property type="match status" value="1"/>
</dbReference>
<dbReference type="Pfam" id="PF12796">
    <property type="entry name" value="Ank_2"/>
    <property type="match status" value="1"/>
</dbReference>
<proteinExistence type="predicted"/>
<dbReference type="STRING" id="576137.A0A1L7XCK9"/>
<dbReference type="Gene3D" id="1.25.40.20">
    <property type="entry name" value="Ankyrin repeat-containing domain"/>
    <property type="match status" value="2"/>
</dbReference>
<keyword evidence="4" id="KW-1185">Reference proteome</keyword>
<dbReference type="EMBL" id="FJOG01000021">
    <property type="protein sequence ID" value="CZR62752.1"/>
    <property type="molecule type" value="Genomic_DNA"/>
</dbReference>
<dbReference type="Proteomes" id="UP000184330">
    <property type="component" value="Unassembled WGS sequence"/>
</dbReference>
<evidence type="ECO:0000313" key="4">
    <source>
        <dbReference type="Proteomes" id="UP000184330"/>
    </source>
</evidence>
<reference evidence="3 4" key="1">
    <citation type="submission" date="2016-03" db="EMBL/GenBank/DDBJ databases">
        <authorList>
            <person name="Ploux O."/>
        </authorList>
    </citation>
    <scope>NUCLEOTIDE SEQUENCE [LARGE SCALE GENOMIC DNA]</scope>
    <source>
        <strain evidence="3 4">UAMH 11012</strain>
    </source>
</reference>
<dbReference type="PANTHER" id="PTHR24198">
    <property type="entry name" value="ANKYRIN REPEAT AND PROTEIN KINASE DOMAIN-CONTAINING PROTEIN"/>
    <property type="match status" value="1"/>
</dbReference>
<keyword evidence="1" id="KW-0677">Repeat</keyword>
<sequence>MSTSLITANRRQQAQDLFVLASSRGRLLTVQVLSGLSIVNINAANQHGWNALASAIHGSHVFTARSSLLATVEYLIKTKNAYTICEGNRWSRRSVLGQALDFADQQEYPDSEDSALAWVVFRRQEQIMEMLLRSQAGQQQLYEKHKAVPGAPIGSQSSKEAVSRSGWNALQVAAGNGHEVVRLLVDKKDDFVPANYNWQPLCAAALAGHLNIVSLLLEDAELYVQECFADAQTRAEPSGRHNPKFVQLVLSTEESDIVLAFAKAAAYGSPSVTY</sequence>
<gene>
    <name evidence="3" type="ORF">PAC_12649</name>
</gene>